<dbReference type="Proteomes" id="UP001501612">
    <property type="component" value="Unassembled WGS sequence"/>
</dbReference>
<accession>A0ABN2PMZ3</accession>
<feature type="domain" description="Ketoreductase" evidence="4">
    <location>
        <begin position="8"/>
        <end position="190"/>
    </location>
</feature>
<evidence type="ECO:0000256" key="2">
    <source>
        <dbReference type="ARBA" id="ARBA00023002"/>
    </source>
</evidence>
<reference evidence="6" key="1">
    <citation type="journal article" date="2019" name="Int. J. Syst. Evol. Microbiol.">
        <title>The Global Catalogue of Microorganisms (GCM) 10K type strain sequencing project: providing services to taxonomists for standard genome sequencing and annotation.</title>
        <authorList>
            <consortium name="The Broad Institute Genomics Platform"/>
            <consortium name="The Broad Institute Genome Sequencing Center for Infectious Disease"/>
            <person name="Wu L."/>
            <person name="Ma J."/>
        </authorList>
    </citation>
    <scope>NUCLEOTIDE SEQUENCE [LARGE SCALE GENOMIC DNA]</scope>
    <source>
        <strain evidence="6">JCM 14046</strain>
    </source>
</reference>
<dbReference type="PRINTS" id="PR00081">
    <property type="entry name" value="GDHRDH"/>
</dbReference>
<dbReference type="SMART" id="SM00822">
    <property type="entry name" value="PKS_KR"/>
    <property type="match status" value="1"/>
</dbReference>
<dbReference type="PANTHER" id="PTHR44196:SF1">
    <property type="entry name" value="DEHYDROGENASE_REDUCTASE SDR FAMILY MEMBER 7B"/>
    <property type="match status" value="1"/>
</dbReference>
<comment type="caution">
    <text evidence="5">The sequence shown here is derived from an EMBL/GenBank/DDBJ whole genome shotgun (WGS) entry which is preliminary data.</text>
</comment>
<evidence type="ECO:0000256" key="3">
    <source>
        <dbReference type="SAM" id="MobiDB-lite"/>
    </source>
</evidence>
<dbReference type="Gene3D" id="3.40.50.720">
    <property type="entry name" value="NAD(P)-binding Rossmann-like Domain"/>
    <property type="match status" value="1"/>
</dbReference>
<gene>
    <name evidence="5" type="ORF">GCM10009737_30140</name>
</gene>
<keyword evidence="6" id="KW-1185">Reference proteome</keyword>
<evidence type="ECO:0000256" key="1">
    <source>
        <dbReference type="ARBA" id="ARBA00006484"/>
    </source>
</evidence>
<dbReference type="InterPro" id="IPR002347">
    <property type="entry name" value="SDR_fam"/>
</dbReference>
<evidence type="ECO:0000313" key="6">
    <source>
        <dbReference type="Proteomes" id="UP001501612"/>
    </source>
</evidence>
<comment type="similarity">
    <text evidence="1">Belongs to the short-chain dehydrogenases/reductases (SDR) family.</text>
</comment>
<proteinExistence type="inferred from homology"/>
<dbReference type="Pfam" id="PF00106">
    <property type="entry name" value="adh_short"/>
    <property type="match status" value="1"/>
</dbReference>
<name>A0ABN2PMZ3_9ACTN</name>
<protein>
    <submittedName>
        <fullName evidence="5">SDR family oxidoreductase</fullName>
    </submittedName>
</protein>
<evidence type="ECO:0000313" key="5">
    <source>
        <dbReference type="EMBL" id="GAA1926276.1"/>
    </source>
</evidence>
<keyword evidence="2" id="KW-0560">Oxidoreductase</keyword>
<feature type="region of interest" description="Disordered" evidence="3">
    <location>
        <begin position="269"/>
        <end position="307"/>
    </location>
</feature>
<dbReference type="PANTHER" id="PTHR44196">
    <property type="entry name" value="DEHYDROGENASE/REDUCTASE SDR FAMILY MEMBER 7B"/>
    <property type="match status" value="1"/>
</dbReference>
<evidence type="ECO:0000259" key="4">
    <source>
        <dbReference type="SMART" id="SM00822"/>
    </source>
</evidence>
<organism evidence="5 6">
    <name type="scientific">Nocardioides lentus</name>
    <dbReference type="NCBI Taxonomy" id="338077"/>
    <lineage>
        <taxon>Bacteria</taxon>
        <taxon>Bacillati</taxon>
        <taxon>Actinomycetota</taxon>
        <taxon>Actinomycetes</taxon>
        <taxon>Propionibacteriales</taxon>
        <taxon>Nocardioidaceae</taxon>
        <taxon>Nocardioides</taxon>
    </lineage>
</organism>
<sequence length="307" mass="32140">MGVMSQPRVVMVVGASSGIGLVTARLLAERGDHVVLVARDAARLAAVAADLPGEQHHAVADVADADAVQAAVDLCVRAHGRLDGVVTTAQAMAYGAVEALPPEVLERMVTVGVAGTANVARAALPAMRRSGGGHLVVVGSLLAEISVPRMSAYCAAKWGQAALVRALQIETSPEKDVHVSLVVPGAIDTPVYRQAGSYAGAAGNAPPPVVPPERVARACLAALERPRRTVHVGPGALLARTGYRLLPGLYDRLSRPLVDRVLLRGPDVPDGPGNVFDPRPEGEGERGGWTVTGRLRDRRTGRARWRR</sequence>
<dbReference type="InterPro" id="IPR057326">
    <property type="entry name" value="KR_dom"/>
</dbReference>
<dbReference type="InterPro" id="IPR036291">
    <property type="entry name" value="NAD(P)-bd_dom_sf"/>
</dbReference>
<dbReference type="SUPFAM" id="SSF51735">
    <property type="entry name" value="NAD(P)-binding Rossmann-fold domains"/>
    <property type="match status" value="1"/>
</dbReference>
<dbReference type="EMBL" id="BAAAMY010000007">
    <property type="protein sequence ID" value="GAA1926276.1"/>
    <property type="molecule type" value="Genomic_DNA"/>
</dbReference>